<keyword evidence="3" id="KW-1185">Reference proteome</keyword>
<dbReference type="PANTHER" id="PTHR11102">
    <property type="entry name" value="SEL-1-LIKE PROTEIN"/>
    <property type="match status" value="1"/>
</dbReference>
<sequence length="208" mass="23837">MVLRATVFSALLVSLPVSAITDVGEAVPLYSEAELIHLFDDNQQLQRVKADDCQLVQDIEARAERVESPAYQFLYGDMLAWGVCVKRDVEQGLYYMESAARQGLPSALEQLGRYYAKGTLVQQDRERAIPYLREAAAMGHLAARIELAELLIQNYGSPLDYEDAYRWLYQSATADRQTHRKITKLRYDLEQRMPSNVVARAKRRESFW</sequence>
<evidence type="ECO:0000313" key="2">
    <source>
        <dbReference type="EMBL" id="KDM90295.1"/>
    </source>
</evidence>
<evidence type="ECO:0000256" key="1">
    <source>
        <dbReference type="SAM" id="SignalP"/>
    </source>
</evidence>
<keyword evidence="1" id="KW-0732">Signal</keyword>
<feature type="chain" id="PRO_5001630461" evidence="1">
    <location>
        <begin position="20"/>
        <end position="208"/>
    </location>
</feature>
<dbReference type="EMBL" id="JMIB01000034">
    <property type="protein sequence ID" value="KDM90295.1"/>
    <property type="molecule type" value="Genomic_DNA"/>
</dbReference>
<dbReference type="InterPro" id="IPR050767">
    <property type="entry name" value="Sel1_AlgK"/>
</dbReference>
<accession>A0A066RIM8</accession>
<dbReference type="FunFam" id="1.25.40.10:FF:000346">
    <property type="entry name" value="Sodium-type flagellar protein MotX"/>
    <property type="match status" value="1"/>
</dbReference>
<keyword evidence="2" id="KW-0282">Flagellum</keyword>
<dbReference type="OrthoDB" id="5599218at2"/>
<dbReference type="AlphaFoldDB" id="A0A066RIM8"/>
<dbReference type="SMART" id="SM00671">
    <property type="entry name" value="SEL1"/>
    <property type="match status" value="3"/>
</dbReference>
<dbReference type="Proteomes" id="UP000027192">
    <property type="component" value="Unassembled WGS sequence"/>
</dbReference>
<dbReference type="Gene3D" id="1.25.40.10">
    <property type="entry name" value="Tetratricopeptide repeat domain"/>
    <property type="match status" value="1"/>
</dbReference>
<protein>
    <submittedName>
        <fullName evidence="2">Flagellar protein MotX</fullName>
    </submittedName>
</protein>
<dbReference type="RefSeq" id="WP_036755410.1">
    <property type="nucleotide sequence ID" value="NZ_JAGSGC010000014.1"/>
</dbReference>
<organism evidence="2 3">
    <name type="scientific">Photobacterium galatheae</name>
    <dbReference type="NCBI Taxonomy" id="1654360"/>
    <lineage>
        <taxon>Bacteria</taxon>
        <taxon>Pseudomonadati</taxon>
        <taxon>Pseudomonadota</taxon>
        <taxon>Gammaproteobacteria</taxon>
        <taxon>Vibrionales</taxon>
        <taxon>Vibrionaceae</taxon>
        <taxon>Photobacterium</taxon>
    </lineage>
</organism>
<feature type="signal peptide" evidence="1">
    <location>
        <begin position="1"/>
        <end position="19"/>
    </location>
</feature>
<keyword evidence="2" id="KW-0969">Cilium</keyword>
<gene>
    <name evidence="2" type="ORF">EA58_17515</name>
</gene>
<dbReference type="PANTHER" id="PTHR11102:SF160">
    <property type="entry name" value="ERAD-ASSOCIATED E3 UBIQUITIN-PROTEIN LIGASE COMPONENT HRD3"/>
    <property type="match status" value="1"/>
</dbReference>
<reference evidence="2 3" key="1">
    <citation type="submission" date="2014-04" db="EMBL/GenBank/DDBJ databases">
        <title>Draft genome sequence of Photobacterium halotolerans S2753: a solonamide, ngercheumicin and holomycin producer.</title>
        <authorList>
            <person name="Machado H.R."/>
            <person name="Gram L."/>
        </authorList>
    </citation>
    <scope>NUCLEOTIDE SEQUENCE [LARGE SCALE GENOMIC DNA]</scope>
    <source>
        <strain evidence="2 3">S2753</strain>
    </source>
</reference>
<proteinExistence type="predicted"/>
<name>A0A066RIM8_9GAMM</name>
<evidence type="ECO:0000313" key="3">
    <source>
        <dbReference type="Proteomes" id="UP000027192"/>
    </source>
</evidence>
<dbReference type="NCBIfam" id="NF047621">
    <property type="entry name" value="FlgprotMotXVib"/>
    <property type="match status" value="1"/>
</dbReference>
<keyword evidence="2" id="KW-0966">Cell projection</keyword>
<dbReference type="SUPFAM" id="SSF81901">
    <property type="entry name" value="HCP-like"/>
    <property type="match status" value="1"/>
</dbReference>
<dbReference type="Pfam" id="PF08238">
    <property type="entry name" value="Sel1"/>
    <property type="match status" value="3"/>
</dbReference>
<dbReference type="InterPro" id="IPR006597">
    <property type="entry name" value="Sel1-like"/>
</dbReference>
<dbReference type="STRING" id="1654360.EA58_17515"/>
<comment type="caution">
    <text evidence="2">The sequence shown here is derived from an EMBL/GenBank/DDBJ whole genome shotgun (WGS) entry which is preliminary data.</text>
</comment>
<dbReference type="InterPro" id="IPR011990">
    <property type="entry name" value="TPR-like_helical_dom_sf"/>
</dbReference>